<keyword evidence="3" id="KW-1185">Reference proteome</keyword>
<dbReference type="GO" id="GO:0016787">
    <property type="term" value="F:hydrolase activity"/>
    <property type="evidence" value="ECO:0007669"/>
    <property type="project" value="UniProtKB-KW"/>
</dbReference>
<dbReference type="OrthoDB" id="3862809at2"/>
<proteinExistence type="predicted"/>
<keyword evidence="1" id="KW-0732">Signal</keyword>
<feature type="signal peptide" evidence="1">
    <location>
        <begin position="1"/>
        <end position="24"/>
    </location>
</feature>
<dbReference type="Gene3D" id="3.20.20.80">
    <property type="entry name" value="Glycosidases"/>
    <property type="match status" value="1"/>
</dbReference>
<protein>
    <submittedName>
        <fullName evidence="2">Glycoside hydrolase family 18 protein</fullName>
    </submittedName>
</protein>
<dbReference type="Proteomes" id="UP001058003">
    <property type="component" value="Chromosome"/>
</dbReference>
<gene>
    <name evidence="2" type="ORF">Daura_11920</name>
</gene>
<accession>A0A9Q9MHJ2</accession>
<dbReference type="KEGG" id="daur:Daura_11920"/>
<feature type="chain" id="PRO_5040266224" evidence="1">
    <location>
        <begin position="25"/>
        <end position="358"/>
    </location>
</feature>
<keyword evidence="2" id="KW-0378">Hydrolase</keyword>
<dbReference type="EMBL" id="CP073767">
    <property type="protein sequence ID" value="UWZ56814.1"/>
    <property type="molecule type" value="Genomic_DNA"/>
</dbReference>
<organism evidence="2 3">
    <name type="scientific">Dactylosporangium aurantiacum</name>
    <dbReference type="NCBI Taxonomy" id="35754"/>
    <lineage>
        <taxon>Bacteria</taxon>
        <taxon>Bacillati</taxon>
        <taxon>Actinomycetota</taxon>
        <taxon>Actinomycetes</taxon>
        <taxon>Micromonosporales</taxon>
        <taxon>Micromonosporaceae</taxon>
        <taxon>Dactylosporangium</taxon>
    </lineage>
</organism>
<reference evidence="2" key="1">
    <citation type="submission" date="2021-04" db="EMBL/GenBank/DDBJ databases">
        <title>Dactylosporangium aurantiacum NRRL B-8018 full assembly.</title>
        <authorList>
            <person name="Hartkoorn R.C."/>
            <person name="Beaudoing E."/>
            <person name="Hot D."/>
        </authorList>
    </citation>
    <scope>NUCLEOTIDE SEQUENCE</scope>
    <source>
        <strain evidence="2">NRRL B-8018</strain>
    </source>
</reference>
<dbReference type="InterPro" id="IPR017853">
    <property type="entry name" value="GH"/>
</dbReference>
<evidence type="ECO:0000256" key="1">
    <source>
        <dbReference type="SAM" id="SignalP"/>
    </source>
</evidence>
<sequence>MRRILTAFALLAALLVAPAAPAAAAVTPVQVYGAWHCGNDFCTWGTTRTVAEFDTQNHWLIDRGDGRPSVNVVVLSFVDPAKLLHLTDDATTVDGIPRGITPEIVGYFTSRGIRVMLSIGGITYTDAWNAALAENAAQFGRNAADAARRLGVGIEIDYEENTSPNLTGLQAFIDAYRAVLPYDATGANPAARLTIDVAAGDRWLIALNRKATADWLRTDRPVLDYANAMVPARPASASSAVADWQEHIDGKSNYSPPVPPLAPAKFTAGLYVAYGNRPLPECTDYATSLQRATGTFVQSAAPNGAGTTAGLLGYMFWAAERPSTRGIGTVPPNTCQGGTGAGATAYQIQIPMPALRQS</sequence>
<dbReference type="RefSeq" id="WP_033361103.1">
    <property type="nucleotide sequence ID" value="NZ_CP073767.1"/>
</dbReference>
<evidence type="ECO:0000313" key="2">
    <source>
        <dbReference type="EMBL" id="UWZ56814.1"/>
    </source>
</evidence>
<name>A0A9Q9MHJ2_9ACTN</name>
<dbReference type="AlphaFoldDB" id="A0A9Q9MHJ2"/>
<dbReference type="SUPFAM" id="SSF51445">
    <property type="entry name" value="(Trans)glycosidases"/>
    <property type="match status" value="1"/>
</dbReference>
<evidence type="ECO:0000313" key="3">
    <source>
        <dbReference type="Proteomes" id="UP001058003"/>
    </source>
</evidence>